<dbReference type="HAMAP" id="MF_01161">
    <property type="entry name" value="tRNA_Ile_lys_synt"/>
    <property type="match status" value="1"/>
</dbReference>
<evidence type="ECO:0000313" key="10">
    <source>
        <dbReference type="Proteomes" id="UP000008743"/>
    </source>
</evidence>
<feature type="compositionally biased region" description="Polar residues" evidence="7">
    <location>
        <begin position="503"/>
        <end position="523"/>
    </location>
</feature>
<comment type="catalytic activity">
    <reaction evidence="6">
        <text>cytidine(34) in tRNA(Ile2) + L-lysine + ATP = lysidine(34) in tRNA(Ile2) + AMP + diphosphate + H(+)</text>
        <dbReference type="Rhea" id="RHEA:43744"/>
        <dbReference type="Rhea" id="RHEA-COMP:10625"/>
        <dbReference type="Rhea" id="RHEA-COMP:10670"/>
        <dbReference type="ChEBI" id="CHEBI:15378"/>
        <dbReference type="ChEBI" id="CHEBI:30616"/>
        <dbReference type="ChEBI" id="CHEBI:32551"/>
        <dbReference type="ChEBI" id="CHEBI:33019"/>
        <dbReference type="ChEBI" id="CHEBI:82748"/>
        <dbReference type="ChEBI" id="CHEBI:83665"/>
        <dbReference type="ChEBI" id="CHEBI:456215"/>
        <dbReference type="EC" id="6.3.4.19"/>
    </reaction>
</comment>
<dbReference type="EC" id="6.3.4.19" evidence="1"/>
<gene>
    <name evidence="9" type="ORF">CAOG_004539</name>
</gene>
<dbReference type="InterPro" id="IPR011063">
    <property type="entry name" value="TilS/TtcA_N"/>
</dbReference>
<feature type="region of interest" description="Disordered" evidence="7">
    <location>
        <begin position="1"/>
        <end position="87"/>
    </location>
</feature>
<dbReference type="GO" id="GO:0005524">
    <property type="term" value="F:ATP binding"/>
    <property type="evidence" value="ECO:0007669"/>
    <property type="project" value="UniProtKB-KW"/>
</dbReference>
<dbReference type="GO" id="GO:0008033">
    <property type="term" value="P:tRNA processing"/>
    <property type="evidence" value="ECO:0007669"/>
    <property type="project" value="UniProtKB-KW"/>
</dbReference>
<keyword evidence="2" id="KW-0436">Ligase</keyword>
<keyword evidence="4" id="KW-0547">Nucleotide-binding</keyword>
<dbReference type="InterPro" id="IPR012795">
    <property type="entry name" value="tRNA_Ile_lys_synt_N"/>
</dbReference>
<dbReference type="Pfam" id="PF01171">
    <property type="entry name" value="ATP_bind_3"/>
    <property type="match status" value="1"/>
</dbReference>
<evidence type="ECO:0000256" key="5">
    <source>
        <dbReference type="ARBA" id="ARBA00022840"/>
    </source>
</evidence>
<accession>A0A0D2UFA6</accession>
<dbReference type="EMBL" id="KE346366">
    <property type="protein sequence ID" value="KJE93796.1"/>
    <property type="molecule type" value="Genomic_DNA"/>
</dbReference>
<evidence type="ECO:0000259" key="8">
    <source>
        <dbReference type="Pfam" id="PF01171"/>
    </source>
</evidence>
<dbReference type="SUPFAM" id="SSF52402">
    <property type="entry name" value="Adenine nucleotide alpha hydrolases-like"/>
    <property type="match status" value="2"/>
</dbReference>
<dbReference type="PANTHER" id="PTHR43033">
    <property type="entry name" value="TRNA(ILE)-LYSIDINE SYNTHASE-RELATED"/>
    <property type="match status" value="1"/>
</dbReference>
<feature type="region of interest" description="Disordered" evidence="7">
    <location>
        <begin position="503"/>
        <end position="536"/>
    </location>
</feature>
<dbReference type="InterPro" id="IPR014729">
    <property type="entry name" value="Rossmann-like_a/b/a_fold"/>
</dbReference>
<dbReference type="STRING" id="595528.A0A0D2UFA6"/>
<feature type="compositionally biased region" description="Polar residues" evidence="7">
    <location>
        <begin position="137"/>
        <end position="150"/>
    </location>
</feature>
<evidence type="ECO:0000256" key="4">
    <source>
        <dbReference type="ARBA" id="ARBA00022741"/>
    </source>
</evidence>
<feature type="compositionally biased region" description="Low complexity" evidence="7">
    <location>
        <begin position="13"/>
        <end position="32"/>
    </location>
</feature>
<evidence type="ECO:0000256" key="6">
    <source>
        <dbReference type="ARBA" id="ARBA00048539"/>
    </source>
</evidence>
<sequence>MQTSSSSVARRCLSMLSSSSSSSSNSSSTTPLLGPPTTSPRDDTAHESSSITMPPAQPALPLQSSPAFVPSSSSLSQQQRFQPSTAEPISAAEFAAAAQQAGITPKSHIAIAVSGGPDSMALVALLHRYMMTSRLGSSQATSASQPSNETVAAAAAAAAMPNTPTARGGKQRRDEAKSAIRSGLANSTQDHTSNKKPPRNLLAFTVDHGFRPESADEVVFVKKLLERRFGIQTYPLKITWPDGLPSGPSKLGDARDQRYQMMADELVKMRQTLETAAQTASPTFAAPAAHLPYASHYTAADVALFSQRRRRTAQLLAQLCETAGGGGGKLRTADLANIEIPTIRTGPFVRDRPPRLDDAWMSHYLHSFIIDQALSKVDADIPPNAPAKSMFSPVLAVAHHADDRLESMIMRFSRASQMDGLRGPMAWYNRLSPDNSSFFSIVRPLLPFPKARLVATCEAMGVPYVRDPSNDDLAFRRNSVRFALRALPGEVAAAIATSETRSTIPACSQQPAAPQKQGRSNKVASTSATSSAKSATATTQPSLDLIAGLTRLQHKIVTTSELVEREGWCLLGWELFSPAVPADVALRAVKRTLGYYSNDTVLRATAAGLTRLLQDIRSFDRAQFGERDNKGKANNSSGSRGWFHPSFLAPITCTLPNADLLERVFGSRRRDQFVPIRSANHCSINAVPEGVLFVNLAQNSRSLFAPPQLSSPSSDGFVTASYAVRFEHMMDLTMTLRLPEAVAHSLRTTPSTAELQVRGGTRANTLLSSITKPPGHPFRGVPFVRRYLASEDGMYLPWNLKFTGQAHRFRNALQPHLLTIEALRGVPVIADLDGPIAIPHFGVVLCEQIVDCSVRNVVWWRSRRTSPGLAELLPTGSSL</sequence>
<keyword evidence="3" id="KW-0819">tRNA processing</keyword>
<reference evidence="10" key="1">
    <citation type="submission" date="2011-02" db="EMBL/GenBank/DDBJ databases">
        <title>The Genome Sequence of Capsaspora owczarzaki ATCC 30864.</title>
        <authorList>
            <person name="Russ C."/>
            <person name="Cuomo C."/>
            <person name="Burger G."/>
            <person name="Gray M.W."/>
            <person name="Holland P.W.H."/>
            <person name="King N."/>
            <person name="Lang F.B.F."/>
            <person name="Roger A.J."/>
            <person name="Ruiz-Trillo I."/>
            <person name="Young S.K."/>
            <person name="Zeng Q."/>
            <person name="Gargeya S."/>
            <person name="Alvarado L."/>
            <person name="Berlin A."/>
            <person name="Chapman S.B."/>
            <person name="Chen Z."/>
            <person name="Freedman E."/>
            <person name="Gellesch M."/>
            <person name="Goldberg J."/>
            <person name="Griggs A."/>
            <person name="Gujja S."/>
            <person name="Heilman E."/>
            <person name="Heiman D."/>
            <person name="Howarth C."/>
            <person name="Mehta T."/>
            <person name="Neiman D."/>
            <person name="Pearson M."/>
            <person name="Roberts A."/>
            <person name="Saif S."/>
            <person name="Shea T."/>
            <person name="Shenoy N."/>
            <person name="Sisk P."/>
            <person name="Stolte C."/>
            <person name="Sykes S."/>
            <person name="White J."/>
            <person name="Yandava C."/>
            <person name="Haas B."/>
            <person name="Nusbaum C."/>
            <person name="Birren B."/>
        </authorList>
    </citation>
    <scope>NUCLEOTIDE SEQUENCE</scope>
    <source>
        <strain evidence="10">ATCC 30864</strain>
    </source>
</reference>
<feature type="compositionally biased region" description="Low complexity" evidence="7">
    <location>
        <begin position="524"/>
        <end position="536"/>
    </location>
</feature>
<feature type="compositionally biased region" description="Low complexity" evidence="7">
    <location>
        <begin position="63"/>
        <end position="84"/>
    </location>
</feature>
<dbReference type="Proteomes" id="UP000008743">
    <property type="component" value="Unassembled WGS sequence"/>
</dbReference>
<organism evidence="9 10">
    <name type="scientific">Capsaspora owczarzaki (strain ATCC 30864)</name>
    <dbReference type="NCBI Taxonomy" id="595528"/>
    <lineage>
        <taxon>Eukaryota</taxon>
        <taxon>Filasterea</taxon>
        <taxon>Capsaspora</taxon>
    </lineage>
</organism>
<dbReference type="AlphaFoldDB" id="A0A0D2UFA6"/>
<name>A0A0D2UFA6_CAPO3</name>
<evidence type="ECO:0000256" key="7">
    <source>
        <dbReference type="SAM" id="MobiDB-lite"/>
    </source>
</evidence>
<dbReference type="GO" id="GO:0032267">
    <property type="term" value="F:tRNA(Ile)-lysidine synthase activity"/>
    <property type="evidence" value="ECO:0007669"/>
    <property type="project" value="UniProtKB-EC"/>
</dbReference>
<dbReference type="InParanoid" id="A0A0D2UFA6"/>
<dbReference type="OrthoDB" id="434144at2759"/>
<evidence type="ECO:0000313" key="9">
    <source>
        <dbReference type="EMBL" id="KJE93796.1"/>
    </source>
</evidence>
<feature type="region of interest" description="Disordered" evidence="7">
    <location>
        <begin position="137"/>
        <end position="199"/>
    </location>
</feature>
<proteinExistence type="inferred from homology"/>
<keyword evidence="10" id="KW-1185">Reference proteome</keyword>
<feature type="domain" description="tRNA(Ile)-lysidine/2-thiocytidine synthase N-terminal" evidence="8">
    <location>
        <begin position="394"/>
        <end position="481"/>
    </location>
</feature>
<dbReference type="PANTHER" id="PTHR43033:SF5">
    <property type="entry name" value="TRNA(ILE)-LYSIDINE SYNTHETASE"/>
    <property type="match status" value="1"/>
</dbReference>
<evidence type="ECO:0000256" key="2">
    <source>
        <dbReference type="ARBA" id="ARBA00022598"/>
    </source>
</evidence>
<keyword evidence="5" id="KW-0067">ATP-binding</keyword>
<evidence type="ECO:0000256" key="1">
    <source>
        <dbReference type="ARBA" id="ARBA00013267"/>
    </source>
</evidence>
<evidence type="ECO:0000256" key="3">
    <source>
        <dbReference type="ARBA" id="ARBA00022694"/>
    </source>
</evidence>
<dbReference type="InterPro" id="IPR012094">
    <property type="entry name" value="tRNA_Ile_lys_synt"/>
</dbReference>
<dbReference type="Gene3D" id="3.40.50.620">
    <property type="entry name" value="HUPs"/>
    <property type="match status" value="2"/>
</dbReference>
<dbReference type="CDD" id="cd01992">
    <property type="entry name" value="TilS_N"/>
    <property type="match status" value="1"/>
</dbReference>
<protein>
    <recommendedName>
        <fullName evidence="1">tRNA(Ile)-lysidine synthetase</fullName>
        <ecNumber evidence="1">6.3.4.19</ecNumber>
    </recommendedName>
</protein>